<dbReference type="AlphaFoldDB" id="A0A381XB79"/>
<evidence type="ECO:0000313" key="2">
    <source>
        <dbReference type="EMBL" id="SVA61832.1"/>
    </source>
</evidence>
<dbReference type="GO" id="GO:0030976">
    <property type="term" value="F:thiamine pyrophosphate binding"/>
    <property type="evidence" value="ECO:0007669"/>
    <property type="project" value="TreeGrafter"/>
</dbReference>
<dbReference type="InterPro" id="IPR017663">
    <property type="entry name" value="ABC_2-AEP-bd"/>
</dbReference>
<reference evidence="2" key="1">
    <citation type="submission" date="2018-05" db="EMBL/GenBank/DDBJ databases">
        <authorList>
            <person name="Lanie J.A."/>
            <person name="Ng W.-L."/>
            <person name="Kazmierczak K.M."/>
            <person name="Andrzejewski T.M."/>
            <person name="Davidsen T.M."/>
            <person name="Wayne K.J."/>
            <person name="Tettelin H."/>
            <person name="Glass J.I."/>
            <person name="Rusch D."/>
            <person name="Podicherti R."/>
            <person name="Tsui H.-C.T."/>
            <person name="Winkler M.E."/>
        </authorList>
    </citation>
    <scope>NUCLEOTIDE SEQUENCE</scope>
</reference>
<organism evidence="2">
    <name type="scientific">marine metagenome</name>
    <dbReference type="NCBI Taxonomy" id="408172"/>
    <lineage>
        <taxon>unclassified sequences</taxon>
        <taxon>metagenomes</taxon>
        <taxon>ecological metagenomes</taxon>
    </lineage>
</organism>
<evidence type="ECO:0008006" key="3">
    <source>
        <dbReference type="Google" id="ProtNLM"/>
    </source>
</evidence>
<sequence length="353" mass="38717">MMMRQPSLSLWGSRLLLGAMAAVLSVAGLTPAAAETKLTVYTALEAEELEPLRKAFRAEHPDIDINWVRDSTGIITAKMLAEIDAGNPQADVFLGTSATSLLVVDGKGMLLPYAPKGLDKLDSKFRDARNPPHWVGVDAYAAVLCYNTVEAGKFNLPKPSSWQDLLDPVYRGHLVMPNPNSSGTGFLTVSSWIQIMGEDAAWGFMDSIHENMARYTHSGSKPCRLAAAGEHALGISFVFRGAKLIKKGAPIELVLPKEGVGWEVEASGILKTSKKIEAAKTLIDWHISPAAMKVFNDYLPILAIPEIAKPVEHFPENTLDMMIENDFGWAASNRKRILSEWQKRYDSKSEPKS</sequence>
<protein>
    <recommendedName>
        <fullName evidence="3">2-aminoethylphosphonate ABC transporter substrate-binding protein</fullName>
    </recommendedName>
</protein>
<dbReference type="CDD" id="cd13544">
    <property type="entry name" value="PBP2_Fbp_like_1"/>
    <property type="match status" value="1"/>
</dbReference>
<dbReference type="Pfam" id="PF13343">
    <property type="entry name" value="SBP_bac_6"/>
    <property type="match status" value="1"/>
</dbReference>
<dbReference type="NCBIfam" id="TIGR03261">
    <property type="entry name" value="phnS2"/>
    <property type="match status" value="1"/>
</dbReference>
<dbReference type="PANTHER" id="PTHR30006">
    <property type="entry name" value="THIAMINE-BINDING PERIPLASMIC PROTEIN-RELATED"/>
    <property type="match status" value="1"/>
</dbReference>
<dbReference type="EMBL" id="UINC01014506">
    <property type="protein sequence ID" value="SVA61832.1"/>
    <property type="molecule type" value="Genomic_DNA"/>
</dbReference>
<dbReference type="GO" id="GO:0030288">
    <property type="term" value="C:outer membrane-bounded periplasmic space"/>
    <property type="evidence" value="ECO:0007669"/>
    <property type="project" value="TreeGrafter"/>
</dbReference>
<gene>
    <name evidence="2" type="ORF">METZ01_LOCUS114686</name>
</gene>
<dbReference type="GO" id="GO:0015888">
    <property type="term" value="P:thiamine transport"/>
    <property type="evidence" value="ECO:0007669"/>
    <property type="project" value="TreeGrafter"/>
</dbReference>
<name>A0A381XB79_9ZZZZ</name>
<dbReference type="PANTHER" id="PTHR30006:SF2">
    <property type="entry name" value="ABC TRANSPORTER SUBSTRATE-BINDING PROTEIN"/>
    <property type="match status" value="1"/>
</dbReference>
<accession>A0A381XB79</accession>
<dbReference type="SUPFAM" id="SSF53850">
    <property type="entry name" value="Periplasmic binding protein-like II"/>
    <property type="match status" value="1"/>
</dbReference>
<keyword evidence="1" id="KW-0732">Signal</keyword>
<dbReference type="PIRSF" id="PIRSF002825">
    <property type="entry name" value="CfbpA"/>
    <property type="match status" value="1"/>
</dbReference>
<dbReference type="InterPro" id="IPR026045">
    <property type="entry name" value="Ferric-bd"/>
</dbReference>
<proteinExistence type="predicted"/>
<dbReference type="GO" id="GO:0030975">
    <property type="term" value="F:thiamine binding"/>
    <property type="evidence" value="ECO:0007669"/>
    <property type="project" value="TreeGrafter"/>
</dbReference>
<evidence type="ECO:0000256" key="1">
    <source>
        <dbReference type="ARBA" id="ARBA00022729"/>
    </source>
</evidence>
<dbReference type="Gene3D" id="3.40.190.10">
    <property type="entry name" value="Periplasmic binding protein-like II"/>
    <property type="match status" value="2"/>
</dbReference>